<name>A0A316HVI1_9PSEU</name>
<dbReference type="EMBL" id="QGHB01000008">
    <property type="protein sequence ID" value="PWK84427.1"/>
    <property type="molecule type" value="Genomic_DNA"/>
</dbReference>
<proteinExistence type="predicted"/>
<dbReference type="AlphaFoldDB" id="A0A316HVI1"/>
<dbReference type="Gene3D" id="3.40.47.10">
    <property type="match status" value="1"/>
</dbReference>
<reference evidence="1 2" key="1">
    <citation type="submission" date="2018-05" db="EMBL/GenBank/DDBJ databases">
        <title>Genomic Encyclopedia of Type Strains, Phase IV (KMG-IV): sequencing the most valuable type-strain genomes for metagenomic binning, comparative biology and taxonomic classification.</title>
        <authorList>
            <person name="Goeker M."/>
        </authorList>
    </citation>
    <scope>NUCLEOTIDE SEQUENCE [LARGE SCALE GENOMIC DNA]</scope>
    <source>
        <strain evidence="1 2">DSM 45480</strain>
    </source>
</reference>
<evidence type="ECO:0000313" key="1">
    <source>
        <dbReference type="EMBL" id="PWK84427.1"/>
    </source>
</evidence>
<dbReference type="Proteomes" id="UP000246005">
    <property type="component" value="Unassembled WGS sequence"/>
</dbReference>
<organism evidence="1 2">
    <name type="scientific">Lentzea atacamensis</name>
    <dbReference type="NCBI Taxonomy" id="531938"/>
    <lineage>
        <taxon>Bacteria</taxon>
        <taxon>Bacillati</taxon>
        <taxon>Actinomycetota</taxon>
        <taxon>Actinomycetes</taxon>
        <taxon>Pseudonocardiales</taxon>
        <taxon>Pseudonocardiaceae</taxon>
        <taxon>Lentzea</taxon>
    </lineage>
</organism>
<dbReference type="InterPro" id="IPR016039">
    <property type="entry name" value="Thiolase-like"/>
</dbReference>
<accession>A0A316HVI1</accession>
<evidence type="ECO:0000313" key="2">
    <source>
        <dbReference type="Proteomes" id="UP000246005"/>
    </source>
</evidence>
<sequence length="54" mass="6037">MRHPIGIIGTGSYLPDHAVSNAEVAATTGVTDEWITRKTHIRWPRLRAAEPEAW</sequence>
<dbReference type="SUPFAM" id="SSF53901">
    <property type="entry name" value="Thiolase-like"/>
    <property type="match status" value="1"/>
</dbReference>
<dbReference type="GO" id="GO:0016746">
    <property type="term" value="F:acyltransferase activity"/>
    <property type="evidence" value="ECO:0007669"/>
    <property type="project" value="InterPro"/>
</dbReference>
<gene>
    <name evidence="1" type="ORF">C8D88_10842</name>
</gene>
<protein>
    <recommendedName>
        <fullName evidence="3">3-oxoacyl-ACP synthase</fullName>
    </recommendedName>
</protein>
<comment type="caution">
    <text evidence="1">The sequence shown here is derived from an EMBL/GenBank/DDBJ whole genome shotgun (WGS) entry which is preliminary data.</text>
</comment>
<evidence type="ECO:0008006" key="3">
    <source>
        <dbReference type="Google" id="ProtNLM"/>
    </source>
</evidence>